<name>A0A183DPS5_9BILA</name>
<proteinExistence type="predicted"/>
<sequence>MPLYRSSAIKGPLHPAFAHFQAAVRQASTVNRSQSVSNAPTSTQGVTREQLRAATTLSVRREEKEKKEDETHWNGKSSSSSPSLESTPSDEIEKRVGEGRKEYDIKMYSPSPALSVVRRRSQAPRPSRRVTGPIQIDDLQTFEEVSDETIQKNSNDSPSSTATTTTLTQPSSDFSSTNIATTSYSFKDGSYTVSYAQAPLTNKTRSITQTNSVHIGGSTVTTSSAPFPVHNNRTTTNCSEANIDYKALYEKEKLETERLRRRLEELTLEVFRTY</sequence>
<evidence type="ECO:0000256" key="1">
    <source>
        <dbReference type="SAM" id="MobiDB-lite"/>
    </source>
</evidence>
<organism evidence="4">
    <name type="scientific">Gongylonema pulchrum</name>
    <dbReference type="NCBI Taxonomy" id="637853"/>
    <lineage>
        <taxon>Eukaryota</taxon>
        <taxon>Metazoa</taxon>
        <taxon>Ecdysozoa</taxon>
        <taxon>Nematoda</taxon>
        <taxon>Chromadorea</taxon>
        <taxon>Rhabditida</taxon>
        <taxon>Spirurina</taxon>
        <taxon>Spiruromorpha</taxon>
        <taxon>Spiruroidea</taxon>
        <taxon>Gongylonematidae</taxon>
        <taxon>Gongylonema</taxon>
    </lineage>
</organism>
<evidence type="ECO:0000313" key="4">
    <source>
        <dbReference type="WBParaSite" id="GPUH_0001072901-mRNA-1"/>
    </source>
</evidence>
<feature type="region of interest" description="Disordered" evidence="1">
    <location>
        <begin position="30"/>
        <end position="178"/>
    </location>
</feature>
<feature type="compositionally biased region" description="Low complexity" evidence="1">
    <location>
        <begin position="153"/>
        <end position="173"/>
    </location>
</feature>
<feature type="compositionally biased region" description="Basic residues" evidence="1">
    <location>
        <begin position="117"/>
        <end position="128"/>
    </location>
</feature>
<dbReference type="OrthoDB" id="19014at2759"/>
<protein>
    <submittedName>
        <fullName evidence="4">VASP_tetra domain-containing protein</fullName>
    </submittedName>
</protein>
<gene>
    <name evidence="2" type="ORF">GPUH_LOCUS10716</name>
</gene>
<reference evidence="4" key="1">
    <citation type="submission" date="2016-06" db="UniProtKB">
        <authorList>
            <consortium name="WormBaseParasite"/>
        </authorList>
    </citation>
    <scope>IDENTIFICATION</scope>
</reference>
<accession>A0A183DPS5</accession>
<dbReference type="WBParaSite" id="GPUH_0001072901-mRNA-1">
    <property type="protein sequence ID" value="GPUH_0001072901-mRNA-1"/>
    <property type="gene ID" value="GPUH_0001072901"/>
</dbReference>
<keyword evidence="3" id="KW-1185">Reference proteome</keyword>
<feature type="compositionally biased region" description="Low complexity" evidence="1">
    <location>
        <begin position="77"/>
        <end position="89"/>
    </location>
</feature>
<dbReference type="Proteomes" id="UP000271098">
    <property type="component" value="Unassembled WGS sequence"/>
</dbReference>
<reference evidence="2 3" key="2">
    <citation type="submission" date="2018-11" db="EMBL/GenBank/DDBJ databases">
        <authorList>
            <consortium name="Pathogen Informatics"/>
        </authorList>
    </citation>
    <scope>NUCLEOTIDE SEQUENCE [LARGE SCALE GENOMIC DNA]</scope>
</reference>
<dbReference type="Gene3D" id="6.10.250.1820">
    <property type="match status" value="1"/>
</dbReference>
<evidence type="ECO:0000313" key="2">
    <source>
        <dbReference type="EMBL" id="VDN17816.1"/>
    </source>
</evidence>
<evidence type="ECO:0000313" key="3">
    <source>
        <dbReference type="Proteomes" id="UP000271098"/>
    </source>
</evidence>
<feature type="compositionally biased region" description="Basic and acidic residues" evidence="1">
    <location>
        <begin position="91"/>
        <end position="105"/>
    </location>
</feature>
<dbReference type="AlphaFoldDB" id="A0A183DPS5"/>
<feature type="compositionally biased region" description="Polar residues" evidence="1">
    <location>
        <begin position="30"/>
        <end position="58"/>
    </location>
</feature>
<dbReference type="EMBL" id="UYRT01078113">
    <property type="protein sequence ID" value="VDN17816.1"/>
    <property type="molecule type" value="Genomic_DNA"/>
</dbReference>
<feature type="compositionally biased region" description="Basic and acidic residues" evidence="1">
    <location>
        <begin position="59"/>
        <end position="73"/>
    </location>
</feature>